<dbReference type="Proteomes" id="UP000542342">
    <property type="component" value="Unassembled WGS sequence"/>
</dbReference>
<feature type="signal peptide" evidence="2">
    <location>
        <begin position="1"/>
        <end position="20"/>
    </location>
</feature>
<evidence type="ECO:0000313" key="4">
    <source>
        <dbReference type="Proteomes" id="UP000542342"/>
    </source>
</evidence>
<feature type="region of interest" description="Disordered" evidence="1">
    <location>
        <begin position="39"/>
        <end position="58"/>
    </location>
</feature>
<feature type="chain" id="PRO_5031260407" description="Tetratricopeptide repeat protein" evidence="2">
    <location>
        <begin position="21"/>
        <end position="261"/>
    </location>
</feature>
<dbReference type="RefSeq" id="WP_194537292.1">
    <property type="nucleotide sequence ID" value="NZ_JACEFB010000003.1"/>
</dbReference>
<organism evidence="3 4">
    <name type="scientific">Thermogemmata fonticola</name>
    <dbReference type="NCBI Taxonomy" id="2755323"/>
    <lineage>
        <taxon>Bacteria</taxon>
        <taxon>Pseudomonadati</taxon>
        <taxon>Planctomycetota</taxon>
        <taxon>Planctomycetia</taxon>
        <taxon>Gemmatales</taxon>
        <taxon>Gemmataceae</taxon>
        <taxon>Thermogemmata</taxon>
    </lineage>
</organism>
<evidence type="ECO:0000313" key="3">
    <source>
        <dbReference type="EMBL" id="MBA2225858.1"/>
    </source>
</evidence>
<keyword evidence="2" id="KW-0732">Signal</keyword>
<dbReference type="EMBL" id="JACEFB010000003">
    <property type="protein sequence ID" value="MBA2225858.1"/>
    <property type="molecule type" value="Genomic_DNA"/>
</dbReference>
<protein>
    <recommendedName>
        <fullName evidence="5">Tetratricopeptide repeat protein</fullName>
    </recommendedName>
</protein>
<evidence type="ECO:0000256" key="1">
    <source>
        <dbReference type="SAM" id="MobiDB-lite"/>
    </source>
</evidence>
<comment type="caution">
    <text evidence="3">The sequence shown here is derived from an EMBL/GenBank/DDBJ whole genome shotgun (WGS) entry which is preliminary data.</text>
</comment>
<sequence length="261" mass="28571">MSGKLPVVIALLCGGCTALSHGPPTVTVARTSLPASTEISGPLNGSNVSPPNPAIAAGHPRIASVSANSTISSEEGDSTDPLTQAAACLKRGEELQAAAYLEQYLREQPHAHLFRIQLAEIYHRGQQATRAQLHYEYFLGYLPSPAKDPLNQYAVLAHTRLREYALLRHDSFREAYHRAAGLLLLARSAQQLHPSLADELLGQARQALEQARALRPYHPLLLARRLEMHELCHQNSTAFWERLAIEHSPLPSVITPALSLE</sequence>
<evidence type="ECO:0000256" key="2">
    <source>
        <dbReference type="SAM" id="SignalP"/>
    </source>
</evidence>
<reference evidence="3 4" key="1">
    <citation type="submission" date="2020-07" db="EMBL/GenBank/DDBJ databases">
        <title>Thermogemmata thermophila gen. nov., sp. nov., a novel moderate thermophilic planctomycete from a Kamchatka hot spring.</title>
        <authorList>
            <person name="Elcheninov A.G."/>
            <person name="Podosokorskaya O.A."/>
            <person name="Kovaleva O.L."/>
            <person name="Novikov A."/>
            <person name="Bonch-Osmolovskaya E.A."/>
            <person name="Toshchakov S.V."/>
            <person name="Kublanov I.V."/>
        </authorList>
    </citation>
    <scope>NUCLEOTIDE SEQUENCE [LARGE SCALE GENOMIC DNA]</scope>
    <source>
        <strain evidence="3 4">2918</strain>
    </source>
</reference>
<proteinExistence type="predicted"/>
<accession>A0A7V9ABA1</accession>
<feature type="compositionally biased region" description="Polar residues" evidence="1">
    <location>
        <begin position="39"/>
        <end position="49"/>
    </location>
</feature>
<name>A0A7V9ABA1_9BACT</name>
<dbReference type="AlphaFoldDB" id="A0A7V9ABA1"/>
<evidence type="ECO:0008006" key="5">
    <source>
        <dbReference type="Google" id="ProtNLM"/>
    </source>
</evidence>
<gene>
    <name evidence="3" type="ORF">H0921_06735</name>
</gene>
<keyword evidence="4" id="KW-1185">Reference proteome</keyword>